<evidence type="ECO:0000259" key="6">
    <source>
        <dbReference type="PROSITE" id="PS50043"/>
    </source>
</evidence>
<dbReference type="GO" id="GO:0003677">
    <property type="term" value="F:DNA binding"/>
    <property type="evidence" value="ECO:0007669"/>
    <property type="project" value="UniProtKB-KW"/>
</dbReference>
<feature type="domain" description="HTH luxR-type" evidence="6">
    <location>
        <begin position="149"/>
        <end position="214"/>
    </location>
</feature>
<organism evidence="8 9">
    <name type="scientific">Spirosoma terrae</name>
    <dbReference type="NCBI Taxonomy" id="1968276"/>
    <lineage>
        <taxon>Bacteria</taxon>
        <taxon>Pseudomonadati</taxon>
        <taxon>Bacteroidota</taxon>
        <taxon>Cytophagia</taxon>
        <taxon>Cytophagales</taxon>
        <taxon>Cytophagaceae</taxon>
        <taxon>Spirosoma</taxon>
    </lineage>
</organism>
<dbReference type="PROSITE" id="PS50110">
    <property type="entry name" value="RESPONSE_REGULATORY"/>
    <property type="match status" value="1"/>
</dbReference>
<evidence type="ECO:0000313" key="8">
    <source>
        <dbReference type="EMBL" id="NDU94988.1"/>
    </source>
</evidence>
<evidence type="ECO:0000313" key="9">
    <source>
        <dbReference type="Proteomes" id="UP000474175"/>
    </source>
</evidence>
<dbReference type="GO" id="GO:0000160">
    <property type="term" value="P:phosphorelay signal transduction system"/>
    <property type="evidence" value="ECO:0007669"/>
    <property type="project" value="InterPro"/>
</dbReference>
<dbReference type="RefSeq" id="WP_163946075.1">
    <property type="nucleotide sequence ID" value="NZ_JAAFZH010000003.1"/>
</dbReference>
<reference evidence="8 9" key="1">
    <citation type="submission" date="2020-02" db="EMBL/GenBank/DDBJ databases">
        <title>Draft genome sequence of two Spirosoma agri KCTC 52727 and Spirosoma terrae KCTC 52035.</title>
        <authorList>
            <person name="Rojas J."/>
            <person name="Ambika Manirajan B."/>
            <person name="Suarez C."/>
            <person name="Ratering S."/>
            <person name="Schnell S."/>
        </authorList>
    </citation>
    <scope>NUCLEOTIDE SEQUENCE [LARGE SCALE GENOMIC DNA]</scope>
    <source>
        <strain evidence="8 9">KCTC 52035</strain>
    </source>
</reference>
<dbReference type="Gene3D" id="3.40.50.2300">
    <property type="match status" value="1"/>
</dbReference>
<dbReference type="GO" id="GO:0006355">
    <property type="term" value="P:regulation of DNA-templated transcription"/>
    <property type="evidence" value="ECO:0007669"/>
    <property type="project" value="InterPro"/>
</dbReference>
<evidence type="ECO:0000256" key="2">
    <source>
        <dbReference type="ARBA" id="ARBA00023015"/>
    </source>
</evidence>
<dbReference type="PROSITE" id="PS00622">
    <property type="entry name" value="HTH_LUXR_1"/>
    <property type="match status" value="1"/>
</dbReference>
<dbReference type="InterPro" id="IPR016032">
    <property type="entry name" value="Sig_transdc_resp-reg_C-effctor"/>
</dbReference>
<dbReference type="InterPro" id="IPR000792">
    <property type="entry name" value="Tscrpt_reg_LuxR_C"/>
</dbReference>
<dbReference type="SMART" id="SM00448">
    <property type="entry name" value="REC"/>
    <property type="match status" value="1"/>
</dbReference>
<feature type="modified residue" description="4-aspartylphosphate" evidence="5">
    <location>
        <position position="61"/>
    </location>
</feature>
<protein>
    <submittedName>
        <fullName evidence="8">Response regulator transcription factor</fullName>
    </submittedName>
</protein>
<dbReference type="SUPFAM" id="SSF46894">
    <property type="entry name" value="C-terminal effector domain of the bipartite response regulators"/>
    <property type="match status" value="1"/>
</dbReference>
<keyword evidence="1 5" id="KW-0597">Phosphoprotein</keyword>
<dbReference type="SUPFAM" id="SSF52172">
    <property type="entry name" value="CheY-like"/>
    <property type="match status" value="1"/>
</dbReference>
<dbReference type="InterPro" id="IPR011006">
    <property type="entry name" value="CheY-like_superfamily"/>
</dbReference>
<gene>
    <name evidence="8" type="ORF">GK108_08895</name>
</gene>
<dbReference type="InterPro" id="IPR058245">
    <property type="entry name" value="NreC/VraR/RcsB-like_REC"/>
</dbReference>
<dbReference type="PRINTS" id="PR00038">
    <property type="entry name" value="HTHLUXR"/>
</dbReference>
<accession>A0A6L9L9C6</accession>
<feature type="domain" description="Response regulatory" evidence="7">
    <location>
        <begin position="10"/>
        <end position="126"/>
    </location>
</feature>
<dbReference type="AlphaFoldDB" id="A0A6L9L9C6"/>
<keyword evidence="9" id="KW-1185">Reference proteome</keyword>
<keyword evidence="4" id="KW-0804">Transcription</keyword>
<name>A0A6L9L9C6_9BACT</name>
<dbReference type="InterPro" id="IPR039420">
    <property type="entry name" value="WalR-like"/>
</dbReference>
<dbReference type="CDD" id="cd17535">
    <property type="entry name" value="REC_NarL-like"/>
    <property type="match status" value="1"/>
</dbReference>
<dbReference type="Pfam" id="PF00072">
    <property type="entry name" value="Response_reg"/>
    <property type="match status" value="1"/>
</dbReference>
<keyword evidence="2" id="KW-0805">Transcription regulation</keyword>
<comment type="caution">
    <text evidence="8">The sequence shown here is derived from an EMBL/GenBank/DDBJ whole genome shotgun (WGS) entry which is preliminary data.</text>
</comment>
<sequence>MTQPESNRTTIVIIDDHRLFSDGLGLMLADVPDLSILSHIYYSREAIDQVIKLKPDVLIIDFNMPEIDGLELTRQLTTQLGKQQILILTMYGDKRHIDDFRKAGAMGYMLKTSTKDELLTAIRSVATGIPYFDPKLADEKQFSNHSGDIFLKKYKLSPREVEIIRYIKEGLSSPQIADRIHLSQHTIETHRKNIHAKLGVSTVVELVRFAVDMGL</sequence>
<dbReference type="EMBL" id="JAAFZH010000003">
    <property type="protein sequence ID" value="NDU94988.1"/>
    <property type="molecule type" value="Genomic_DNA"/>
</dbReference>
<evidence type="ECO:0000256" key="3">
    <source>
        <dbReference type="ARBA" id="ARBA00023125"/>
    </source>
</evidence>
<evidence type="ECO:0000256" key="4">
    <source>
        <dbReference type="ARBA" id="ARBA00023163"/>
    </source>
</evidence>
<dbReference type="CDD" id="cd06170">
    <property type="entry name" value="LuxR_C_like"/>
    <property type="match status" value="1"/>
</dbReference>
<evidence type="ECO:0000259" key="7">
    <source>
        <dbReference type="PROSITE" id="PS50110"/>
    </source>
</evidence>
<dbReference type="SMART" id="SM00421">
    <property type="entry name" value="HTH_LUXR"/>
    <property type="match status" value="1"/>
</dbReference>
<keyword evidence="3" id="KW-0238">DNA-binding</keyword>
<dbReference type="Pfam" id="PF00196">
    <property type="entry name" value="GerE"/>
    <property type="match status" value="1"/>
</dbReference>
<proteinExistence type="predicted"/>
<dbReference type="PROSITE" id="PS50043">
    <property type="entry name" value="HTH_LUXR_2"/>
    <property type="match status" value="1"/>
</dbReference>
<dbReference type="InterPro" id="IPR001789">
    <property type="entry name" value="Sig_transdc_resp-reg_receiver"/>
</dbReference>
<evidence type="ECO:0000256" key="1">
    <source>
        <dbReference type="ARBA" id="ARBA00022553"/>
    </source>
</evidence>
<dbReference type="PANTHER" id="PTHR43214:SF41">
    <property type="entry name" value="NITRATE_NITRITE RESPONSE REGULATOR PROTEIN NARP"/>
    <property type="match status" value="1"/>
</dbReference>
<evidence type="ECO:0000256" key="5">
    <source>
        <dbReference type="PROSITE-ProRule" id="PRU00169"/>
    </source>
</evidence>
<dbReference type="PANTHER" id="PTHR43214">
    <property type="entry name" value="TWO-COMPONENT RESPONSE REGULATOR"/>
    <property type="match status" value="1"/>
</dbReference>
<dbReference type="Proteomes" id="UP000474175">
    <property type="component" value="Unassembled WGS sequence"/>
</dbReference>